<dbReference type="InterPro" id="IPR011856">
    <property type="entry name" value="tRNA_endonuc-like_dom_sf"/>
</dbReference>
<evidence type="ECO:0000259" key="4">
    <source>
        <dbReference type="SMART" id="SM00990"/>
    </source>
</evidence>
<feature type="domain" description="VRR-NUC" evidence="4">
    <location>
        <begin position="1"/>
        <end position="81"/>
    </location>
</feature>
<dbReference type="Gene3D" id="3.40.1350.10">
    <property type="match status" value="1"/>
</dbReference>
<evidence type="ECO:0000256" key="3">
    <source>
        <dbReference type="ARBA" id="ARBA00022801"/>
    </source>
</evidence>
<dbReference type="GO" id="GO:0004518">
    <property type="term" value="F:nuclease activity"/>
    <property type="evidence" value="ECO:0007669"/>
    <property type="project" value="UniProtKB-KW"/>
</dbReference>
<dbReference type="SMART" id="SM00990">
    <property type="entry name" value="VRR_NUC"/>
    <property type="match status" value="1"/>
</dbReference>
<evidence type="ECO:0000256" key="2">
    <source>
        <dbReference type="ARBA" id="ARBA00022722"/>
    </source>
</evidence>
<dbReference type="Proteomes" id="UP000429958">
    <property type="component" value="Unassembled WGS sequence"/>
</dbReference>
<evidence type="ECO:0000313" key="6">
    <source>
        <dbReference type="Proteomes" id="UP000429958"/>
    </source>
</evidence>
<sequence length="108" mass="12177">MREKDIEKVLVTEVRKLGGRAYKWVSPGNDGVPDRIVILPGIRPVFVELKAESGKLSALQKVQIKRLLDMGQDVRVLKGIREAEQFLEDCGCGLKLRQFEKEVQSDGK</sequence>
<dbReference type="AlphaFoldDB" id="A0A7X2NKP0"/>
<organism evidence="5 6">
    <name type="scientific">Clostridium porci</name>
    <dbReference type="NCBI Taxonomy" id="2605778"/>
    <lineage>
        <taxon>Bacteria</taxon>
        <taxon>Bacillati</taxon>
        <taxon>Bacillota</taxon>
        <taxon>Clostridia</taxon>
        <taxon>Eubacteriales</taxon>
        <taxon>Clostridiaceae</taxon>
        <taxon>Clostridium</taxon>
    </lineage>
</organism>
<protein>
    <submittedName>
        <fullName evidence="5">VRR-NUC domain-containing protein</fullName>
    </submittedName>
</protein>
<dbReference type="GO" id="GO:0003676">
    <property type="term" value="F:nucleic acid binding"/>
    <property type="evidence" value="ECO:0007669"/>
    <property type="project" value="InterPro"/>
</dbReference>
<dbReference type="EMBL" id="VUMD01000006">
    <property type="protein sequence ID" value="MSS36630.1"/>
    <property type="molecule type" value="Genomic_DNA"/>
</dbReference>
<comment type="cofactor">
    <cofactor evidence="1">
        <name>Mg(2+)</name>
        <dbReference type="ChEBI" id="CHEBI:18420"/>
    </cofactor>
</comment>
<dbReference type="InterPro" id="IPR014883">
    <property type="entry name" value="VRR_NUC"/>
</dbReference>
<accession>A0A7X2NKP0</accession>
<name>A0A7X2NKP0_9CLOT</name>
<keyword evidence="3" id="KW-0378">Hydrolase</keyword>
<proteinExistence type="predicted"/>
<evidence type="ECO:0000256" key="1">
    <source>
        <dbReference type="ARBA" id="ARBA00001946"/>
    </source>
</evidence>
<gene>
    <name evidence="5" type="ORF">FYJ39_08610</name>
</gene>
<dbReference type="RefSeq" id="WP_154472073.1">
    <property type="nucleotide sequence ID" value="NZ_VUMD01000006.1"/>
</dbReference>
<keyword evidence="2" id="KW-0540">Nuclease</keyword>
<evidence type="ECO:0000313" key="5">
    <source>
        <dbReference type="EMBL" id="MSS36630.1"/>
    </source>
</evidence>
<keyword evidence="6" id="KW-1185">Reference proteome</keyword>
<comment type="caution">
    <text evidence="5">The sequence shown here is derived from an EMBL/GenBank/DDBJ whole genome shotgun (WGS) entry which is preliminary data.</text>
</comment>
<dbReference type="GO" id="GO:0016788">
    <property type="term" value="F:hydrolase activity, acting on ester bonds"/>
    <property type="evidence" value="ECO:0007669"/>
    <property type="project" value="InterPro"/>
</dbReference>
<reference evidence="5 6" key="1">
    <citation type="submission" date="2019-08" db="EMBL/GenBank/DDBJ databases">
        <title>In-depth cultivation of the pig gut microbiome towards novel bacterial diversity and tailored functional studies.</title>
        <authorList>
            <person name="Wylensek D."/>
            <person name="Hitch T.C.A."/>
            <person name="Clavel T."/>
        </authorList>
    </citation>
    <scope>NUCLEOTIDE SEQUENCE [LARGE SCALE GENOMIC DNA]</scope>
    <source>
        <strain evidence="5 6">WCA-389-WT-23D1</strain>
    </source>
</reference>